<dbReference type="PATRIC" id="fig|1719120.3.peg.1366"/>
<keyword evidence="5" id="KW-0969">Cilium</keyword>
<feature type="domain" description="PilB3-like N-terminal" evidence="4">
    <location>
        <begin position="7"/>
        <end position="72"/>
    </location>
</feature>
<feature type="domain" description="PilB3-like C-terminal" evidence="3">
    <location>
        <begin position="458"/>
        <end position="521"/>
    </location>
</feature>
<dbReference type="GO" id="GO:0016887">
    <property type="term" value="F:ATP hydrolysis activity"/>
    <property type="evidence" value="ECO:0007669"/>
    <property type="project" value="InterPro"/>
</dbReference>
<dbReference type="InterPro" id="IPR050921">
    <property type="entry name" value="T4SS_GSP_E_ATPase"/>
</dbReference>
<name>A0A0P7ZGW2_9EURY</name>
<dbReference type="AlphaFoldDB" id="A0A0P7ZGW2"/>
<dbReference type="CDD" id="cd01130">
    <property type="entry name" value="VirB11-like_ATPase"/>
    <property type="match status" value="1"/>
</dbReference>
<dbReference type="InterPro" id="IPR056571">
    <property type="entry name" value="PilB3-like_C"/>
</dbReference>
<dbReference type="InterPro" id="IPR027417">
    <property type="entry name" value="P-loop_NTPase"/>
</dbReference>
<dbReference type="Pfam" id="PF23990">
    <property type="entry name" value="PilB3_N"/>
    <property type="match status" value="1"/>
</dbReference>
<dbReference type="InterPro" id="IPR001482">
    <property type="entry name" value="T2SS/T4SS_dom"/>
</dbReference>
<proteinExistence type="inferred from homology"/>
<dbReference type="Gene3D" id="3.40.50.300">
    <property type="entry name" value="P-loop containing nucleotide triphosphate hydrolases"/>
    <property type="match status" value="1"/>
</dbReference>
<dbReference type="EMBL" id="LKCM01000106">
    <property type="protein sequence ID" value="KPQ44135.1"/>
    <property type="molecule type" value="Genomic_DNA"/>
</dbReference>
<evidence type="ECO:0000259" key="4">
    <source>
        <dbReference type="Pfam" id="PF23990"/>
    </source>
</evidence>
<comment type="similarity">
    <text evidence="1">Belongs to the GSP E family.</text>
</comment>
<keyword evidence="5" id="KW-0282">Flagellum</keyword>
<keyword evidence="5" id="KW-0966">Cell projection</keyword>
<dbReference type="Pfam" id="PF00437">
    <property type="entry name" value="T2SSE"/>
    <property type="match status" value="1"/>
</dbReference>
<feature type="domain" description="Bacterial type II secretion system protein E" evidence="2">
    <location>
        <begin position="207"/>
        <end position="410"/>
    </location>
</feature>
<accession>A0A0P7ZGW2</accession>
<dbReference type="PANTHER" id="PTHR30486:SF6">
    <property type="entry name" value="TYPE IV PILUS RETRACTATION ATPASE PILT"/>
    <property type="match status" value="1"/>
</dbReference>
<evidence type="ECO:0000259" key="2">
    <source>
        <dbReference type="Pfam" id="PF00437"/>
    </source>
</evidence>
<dbReference type="PANTHER" id="PTHR30486">
    <property type="entry name" value="TWITCHING MOTILITY PROTEIN PILT"/>
    <property type="match status" value="1"/>
</dbReference>
<reference evidence="5 6" key="1">
    <citation type="submission" date="2015-09" db="EMBL/GenBank/DDBJ databases">
        <title>A metagenomics-based metabolic model of nitrate-dependent anaerobic oxidation of methane by Methanoperedens-like archaea.</title>
        <authorList>
            <person name="Arshad A."/>
            <person name="Speth D.R."/>
            <person name="De Graaf R.M."/>
            <person name="Op Den Camp H.J."/>
            <person name="Jetten M.S."/>
            <person name="Welte C.U."/>
        </authorList>
    </citation>
    <scope>NUCLEOTIDE SEQUENCE [LARGE SCALE GENOMIC DNA]</scope>
</reference>
<gene>
    <name evidence="5" type="ORF">MPEBLZ_01274</name>
</gene>
<dbReference type="Proteomes" id="UP000050360">
    <property type="component" value="Unassembled WGS sequence"/>
</dbReference>
<comment type="caution">
    <text evidence="5">The sequence shown here is derived from an EMBL/GenBank/DDBJ whole genome shotgun (WGS) entry which is preliminary data.</text>
</comment>
<sequence>MMNHIRNVICFKKKSRQETDPYSHSKHGDLVLFEIPEGFCKVEQYWINEPYVYIYILTKIQTKETLYYVGEPGLSSFERMLLEKINVNLQDILTEEEALYKDRQKKEKLEEHAIELLYQYSNSLEEQTVYKILYYLNRNFLGYEKIDALLKDPMIEDISCDGVNIPIFLYHRKYGNIKTNIQFDEIDLNSFVIKLCQKGRKHISFGSPLVNATLPDGSRIQATLGHDVTTRGSSFTIRRFKEVPLTPIDLINFNTVSVEQMAYLWLAVENNKSLLIAGGTASGKTSTLNSISLFIPPASKVVTIEDTRELTLYHDNWIAGVTREPFAKGESEINMFDLLISALRQRPEYIIVGEVRGSEARTLFQAMSTGHTTYSTIHAGDIQDVINRLENEPINVPHAMLKALDIITVQIQITIKGKKSRRCQQLVEITGLDPRTGNIRINDMFKWNPQDDCFEKGGESYVMNNIMHEKGWSMDQLLAEIDNRKAVLRYMVKNNIRDYKSFANIIQAYYIDPKDVMAKLEMA</sequence>
<dbReference type="InterPro" id="IPR056570">
    <property type="entry name" value="PilB3-like_N"/>
</dbReference>
<evidence type="ECO:0000259" key="3">
    <source>
        <dbReference type="Pfam" id="PF23989"/>
    </source>
</evidence>
<dbReference type="Gene3D" id="3.30.450.380">
    <property type="match status" value="1"/>
</dbReference>
<organism evidence="5 6">
    <name type="scientific">Candidatus Methanoperedens nitratireducens</name>
    <dbReference type="NCBI Taxonomy" id="1392998"/>
    <lineage>
        <taxon>Archaea</taxon>
        <taxon>Methanobacteriati</taxon>
        <taxon>Methanobacteriota</taxon>
        <taxon>Stenosarchaea group</taxon>
        <taxon>Methanomicrobia</taxon>
        <taxon>Methanosarcinales</taxon>
        <taxon>ANME-2 cluster</taxon>
        <taxon>Candidatus Methanoperedentaceae</taxon>
        <taxon>Candidatus Methanoperedens</taxon>
    </lineage>
</organism>
<dbReference type="Pfam" id="PF23989">
    <property type="entry name" value="PilB3_C"/>
    <property type="match status" value="1"/>
</dbReference>
<protein>
    <submittedName>
        <fullName evidence="5">Flagella-like protein FlaI</fullName>
    </submittedName>
</protein>
<evidence type="ECO:0000256" key="1">
    <source>
        <dbReference type="ARBA" id="ARBA00006611"/>
    </source>
</evidence>
<dbReference type="SUPFAM" id="SSF52540">
    <property type="entry name" value="P-loop containing nucleoside triphosphate hydrolases"/>
    <property type="match status" value="1"/>
</dbReference>
<evidence type="ECO:0000313" key="5">
    <source>
        <dbReference type="EMBL" id="KPQ44135.1"/>
    </source>
</evidence>
<evidence type="ECO:0000313" key="6">
    <source>
        <dbReference type="Proteomes" id="UP000050360"/>
    </source>
</evidence>